<dbReference type="GO" id="GO:0006355">
    <property type="term" value="P:regulation of DNA-templated transcription"/>
    <property type="evidence" value="ECO:0007669"/>
    <property type="project" value="InterPro"/>
</dbReference>
<gene>
    <name evidence="1" type="ORF">EC9_51020</name>
</gene>
<protein>
    <recommendedName>
        <fullName evidence="3">Antitoxin HigA</fullName>
    </recommendedName>
</protein>
<reference evidence="1 2" key="1">
    <citation type="submission" date="2019-02" db="EMBL/GenBank/DDBJ databases">
        <title>Deep-cultivation of Planctomycetes and their phenomic and genomic characterization uncovers novel biology.</title>
        <authorList>
            <person name="Wiegand S."/>
            <person name="Jogler M."/>
            <person name="Boedeker C."/>
            <person name="Pinto D."/>
            <person name="Vollmers J."/>
            <person name="Rivas-Marin E."/>
            <person name="Kohn T."/>
            <person name="Peeters S.H."/>
            <person name="Heuer A."/>
            <person name="Rast P."/>
            <person name="Oberbeckmann S."/>
            <person name="Bunk B."/>
            <person name="Jeske O."/>
            <person name="Meyerdierks A."/>
            <person name="Storesund J.E."/>
            <person name="Kallscheuer N."/>
            <person name="Luecker S."/>
            <person name="Lage O.M."/>
            <person name="Pohl T."/>
            <person name="Merkel B.J."/>
            <person name="Hornburger P."/>
            <person name="Mueller R.-W."/>
            <person name="Bruemmer F."/>
            <person name="Labrenz M."/>
            <person name="Spormann A.M."/>
            <person name="Op den Camp H."/>
            <person name="Overmann J."/>
            <person name="Amann R."/>
            <person name="Jetten M.S.M."/>
            <person name="Mascher T."/>
            <person name="Medema M.H."/>
            <person name="Devos D.P."/>
            <person name="Kaster A.-K."/>
            <person name="Ovreas L."/>
            <person name="Rohde M."/>
            <person name="Galperin M.Y."/>
            <person name="Jogler C."/>
        </authorList>
    </citation>
    <scope>NUCLEOTIDE SEQUENCE [LARGE SCALE GENOMIC DNA]</scope>
    <source>
        <strain evidence="1 2">EC9</strain>
    </source>
</reference>
<dbReference type="Proteomes" id="UP000319557">
    <property type="component" value="Chromosome"/>
</dbReference>
<evidence type="ECO:0000313" key="2">
    <source>
        <dbReference type="Proteomes" id="UP000319557"/>
    </source>
</evidence>
<accession>A0A517M7M2</accession>
<name>A0A517M7M2_9BACT</name>
<evidence type="ECO:0000313" key="1">
    <source>
        <dbReference type="EMBL" id="QDS90884.1"/>
    </source>
</evidence>
<dbReference type="EMBL" id="CP036261">
    <property type="protein sequence ID" value="QDS90884.1"/>
    <property type="molecule type" value="Genomic_DNA"/>
</dbReference>
<sequence>MQNMTKSTRKRSEPLHPRLIKSAAEHDRALARVEELFTAKPGTAEGDELELWLLLIGAYESKEFPIDLPDPIEAIRFRMEQGNLKQKDLVPIFGSKGKVSEVLNGKRELSLTMIRNLVNQLGIPAEVLLQQRTAKMSPSLSE</sequence>
<proteinExistence type="predicted"/>
<organism evidence="1 2">
    <name type="scientific">Rosistilla ulvae</name>
    <dbReference type="NCBI Taxonomy" id="1930277"/>
    <lineage>
        <taxon>Bacteria</taxon>
        <taxon>Pseudomonadati</taxon>
        <taxon>Planctomycetota</taxon>
        <taxon>Planctomycetia</taxon>
        <taxon>Pirellulales</taxon>
        <taxon>Pirellulaceae</taxon>
        <taxon>Rosistilla</taxon>
    </lineage>
</organism>
<dbReference type="InterPro" id="IPR001387">
    <property type="entry name" value="Cro/C1-type_HTH"/>
</dbReference>
<dbReference type="RefSeq" id="WP_218934408.1">
    <property type="nucleotide sequence ID" value="NZ_CP036261.1"/>
</dbReference>
<dbReference type="AlphaFoldDB" id="A0A517M7M2"/>
<dbReference type="PANTHER" id="PTHR40455:SF1">
    <property type="entry name" value="ANTITOXIN HIGA"/>
    <property type="match status" value="1"/>
</dbReference>
<dbReference type="Gene3D" id="1.10.260.40">
    <property type="entry name" value="lambda repressor-like DNA-binding domains"/>
    <property type="match status" value="1"/>
</dbReference>
<keyword evidence="2" id="KW-1185">Reference proteome</keyword>
<dbReference type="PANTHER" id="PTHR40455">
    <property type="entry name" value="ANTITOXIN HIGA"/>
    <property type="match status" value="1"/>
</dbReference>
<dbReference type="InterPro" id="IPR039060">
    <property type="entry name" value="Antitox_HigA"/>
</dbReference>
<dbReference type="GO" id="GO:0001046">
    <property type="term" value="F:core promoter sequence-specific DNA binding"/>
    <property type="evidence" value="ECO:0007669"/>
    <property type="project" value="TreeGrafter"/>
</dbReference>
<dbReference type="KEGG" id="ruv:EC9_51020"/>
<dbReference type="InterPro" id="IPR010982">
    <property type="entry name" value="Lambda_DNA-bd_dom_sf"/>
</dbReference>
<dbReference type="CDD" id="cd00093">
    <property type="entry name" value="HTH_XRE"/>
    <property type="match status" value="1"/>
</dbReference>
<dbReference type="SUPFAM" id="SSF47413">
    <property type="entry name" value="lambda repressor-like DNA-binding domains"/>
    <property type="match status" value="1"/>
</dbReference>
<evidence type="ECO:0008006" key="3">
    <source>
        <dbReference type="Google" id="ProtNLM"/>
    </source>
</evidence>